<keyword evidence="3" id="KW-0238">DNA-binding</keyword>
<dbReference type="Pfam" id="PF00126">
    <property type="entry name" value="HTH_1"/>
    <property type="match status" value="1"/>
</dbReference>
<protein>
    <submittedName>
        <fullName evidence="6">LysR family transcriptional regulator</fullName>
    </submittedName>
</protein>
<sequence length="306" mass="33781">MDRLTCMQIFVKAVERGSLTAAAEELNISSQLAGKQMRALEQSLGIKLLNRTTRRQSLTDSGRVFYERAKNILAEMEAAEALIAETRAVPRGQLRISAPITFGSRALAPAIAEFLSQNPEVSVELSLTNRTVDLVDEGYDLVFRTGVLPDSGLMARRLAPHRLMLCATPAYLAARGEPRSPEELRQHECLVFAHTSMRTEWTFNGPDGRVSVPISGRFSTDSGEALRAAAIANQGIILQPLELLRDEITAGRLVTLLPNYEPIARPLHAVYAPDRRMTPKLRSFLDFAIQKFGVDLHDSRSTQVAS</sequence>
<feature type="domain" description="HTH lysR-type" evidence="5">
    <location>
        <begin position="1"/>
        <end position="59"/>
    </location>
</feature>
<dbReference type="EMBL" id="WWCX01000019">
    <property type="protein sequence ID" value="MYM94913.1"/>
    <property type="molecule type" value="Genomic_DNA"/>
</dbReference>
<dbReference type="RefSeq" id="WP_161084066.1">
    <property type="nucleotide sequence ID" value="NZ_WWCX01000019.1"/>
</dbReference>
<dbReference type="FunFam" id="3.40.190.290:FF:000001">
    <property type="entry name" value="Transcriptional regulator, LysR family"/>
    <property type="match status" value="1"/>
</dbReference>
<evidence type="ECO:0000256" key="3">
    <source>
        <dbReference type="ARBA" id="ARBA00023125"/>
    </source>
</evidence>
<accession>A0A845GK18</accession>
<evidence type="ECO:0000313" key="6">
    <source>
        <dbReference type="EMBL" id="MYM94913.1"/>
    </source>
</evidence>
<dbReference type="AlphaFoldDB" id="A0A845GK18"/>
<organism evidence="6 7">
    <name type="scientific">Duganella vulcania</name>
    <dbReference type="NCBI Taxonomy" id="2692166"/>
    <lineage>
        <taxon>Bacteria</taxon>
        <taxon>Pseudomonadati</taxon>
        <taxon>Pseudomonadota</taxon>
        <taxon>Betaproteobacteria</taxon>
        <taxon>Burkholderiales</taxon>
        <taxon>Oxalobacteraceae</taxon>
        <taxon>Telluria group</taxon>
        <taxon>Duganella</taxon>
    </lineage>
</organism>
<dbReference type="Gene3D" id="3.40.190.290">
    <property type="match status" value="1"/>
</dbReference>
<evidence type="ECO:0000256" key="2">
    <source>
        <dbReference type="ARBA" id="ARBA00023015"/>
    </source>
</evidence>
<gene>
    <name evidence="6" type="ORF">GTP90_13670</name>
</gene>
<dbReference type="GO" id="GO:0043565">
    <property type="term" value="F:sequence-specific DNA binding"/>
    <property type="evidence" value="ECO:0007669"/>
    <property type="project" value="TreeGrafter"/>
</dbReference>
<dbReference type="SUPFAM" id="SSF53850">
    <property type="entry name" value="Periplasmic binding protein-like II"/>
    <property type="match status" value="1"/>
</dbReference>
<comment type="similarity">
    <text evidence="1">Belongs to the LysR transcriptional regulatory family.</text>
</comment>
<dbReference type="FunFam" id="1.10.10.10:FF:000001">
    <property type="entry name" value="LysR family transcriptional regulator"/>
    <property type="match status" value="1"/>
</dbReference>
<evidence type="ECO:0000256" key="4">
    <source>
        <dbReference type="ARBA" id="ARBA00023163"/>
    </source>
</evidence>
<name>A0A845GK18_9BURK</name>
<dbReference type="Pfam" id="PF03466">
    <property type="entry name" value="LysR_substrate"/>
    <property type="match status" value="1"/>
</dbReference>
<keyword evidence="2" id="KW-0805">Transcription regulation</keyword>
<dbReference type="GO" id="GO:0006351">
    <property type="term" value="P:DNA-templated transcription"/>
    <property type="evidence" value="ECO:0007669"/>
    <property type="project" value="TreeGrafter"/>
</dbReference>
<dbReference type="PANTHER" id="PTHR30537">
    <property type="entry name" value="HTH-TYPE TRANSCRIPTIONAL REGULATOR"/>
    <property type="match status" value="1"/>
</dbReference>
<evidence type="ECO:0000256" key="1">
    <source>
        <dbReference type="ARBA" id="ARBA00009437"/>
    </source>
</evidence>
<evidence type="ECO:0000313" key="7">
    <source>
        <dbReference type="Proteomes" id="UP000447355"/>
    </source>
</evidence>
<dbReference type="CDD" id="cd08477">
    <property type="entry name" value="PBP2_CrgA_like_8"/>
    <property type="match status" value="1"/>
</dbReference>
<reference evidence="6" key="1">
    <citation type="submission" date="2019-12" db="EMBL/GenBank/DDBJ databases">
        <title>Novel species isolated from a subtropical stream in China.</title>
        <authorList>
            <person name="Lu H."/>
        </authorList>
    </citation>
    <scope>NUCLEOTIDE SEQUENCE [LARGE SCALE GENOMIC DNA]</scope>
    <source>
        <strain evidence="6">FT81W</strain>
    </source>
</reference>
<dbReference type="InterPro" id="IPR036388">
    <property type="entry name" value="WH-like_DNA-bd_sf"/>
</dbReference>
<dbReference type="Proteomes" id="UP000447355">
    <property type="component" value="Unassembled WGS sequence"/>
</dbReference>
<dbReference type="InterPro" id="IPR036390">
    <property type="entry name" value="WH_DNA-bd_sf"/>
</dbReference>
<dbReference type="InterPro" id="IPR005119">
    <property type="entry name" value="LysR_subst-bd"/>
</dbReference>
<dbReference type="InterPro" id="IPR058163">
    <property type="entry name" value="LysR-type_TF_proteobact-type"/>
</dbReference>
<dbReference type="GO" id="GO:0003700">
    <property type="term" value="F:DNA-binding transcription factor activity"/>
    <property type="evidence" value="ECO:0007669"/>
    <property type="project" value="InterPro"/>
</dbReference>
<dbReference type="InterPro" id="IPR000847">
    <property type="entry name" value="LysR_HTH_N"/>
</dbReference>
<dbReference type="Gene3D" id="1.10.10.10">
    <property type="entry name" value="Winged helix-like DNA-binding domain superfamily/Winged helix DNA-binding domain"/>
    <property type="match status" value="1"/>
</dbReference>
<proteinExistence type="inferred from homology"/>
<dbReference type="SUPFAM" id="SSF46785">
    <property type="entry name" value="Winged helix' DNA-binding domain"/>
    <property type="match status" value="1"/>
</dbReference>
<keyword evidence="4" id="KW-0804">Transcription</keyword>
<dbReference type="PANTHER" id="PTHR30537:SF5">
    <property type="entry name" value="HTH-TYPE TRANSCRIPTIONAL ACTIVATOR TTDR-RELATED"/>
    <property type="match status" value="1"/>
</dbReference>
<evidence type="ECO:0000259" key="5">
    <source>
        <dbReference type="PROSITE" id="PS50931"/>
    </source>
</evidence>
<comment type="caution">
    <text evidence="6">The sequence shown here is derived from an EMBL/GenBank/DDBJ whole genome shotgun (WGS) entry which is preliminary data.</text>
</comment>
<dbReference type="PROSITE" id="PS50931">
    <property type="entry name" value="HTH_LYSR"/>
    <property type="match status" value="1"/>
</dbReference>